<name>A0ABZ1BWK3_9FIRM</name>
<accession>A0ABZ1BWK3</accession>
<dbReference type="Pfam" id="PF13500">
    <property type="entry name" value="AAA_26"/>
    <property type="match status" value="1"/>
</dbReference>
<feature type="domain" description="DRTGG" evidence="1">
    <location>
        <begin position="215"/>
        <end position="320"/>
    </location>
</feature>
<dbReference type="Proteomes" id="UP001332192">
    <property type="component" value="Chromosome"/>
</dbReference>
<proteinExistence type="predicted"/>
<evidence type="ECO:0000259" key="1">
    <source>
        <dbReference type="Pfam" id="PF07085"/>
    </source>
</evidence>
<dbReference type="Gene3D" id="3.40.50.300">
    <property type="entry name" value="P-loop containing nucleotide triphosphate hydrolases"/>
    <property type="match status" value="1"/>
</dbReference>
<dbReference type="InterPro" id="IPR010766">
    <property type="entry name" value="DRTGG"/>
</dbReference>
<dbReference type="SUPFAM" id="SSF52540">
    <property type="entry name" value="P-loop containing nucleoside triphosphate hydrolases"/>
    <property type="match status" value="1"/>
</dbReference>
<dbReference type="InterPro" id="IPR028979">
    <property type="entry name" value="Ser_kin/Pase_Hpr-like_N_sf"/>
</dbReference>
<evidence type="ECO:0000313" key="3">
    <source>
        <dbReference type="Proteomes" id="UP001332192"/>
    </source>
</evidence>
<dbReference type="SUPFAM" id="SSF75138">
    <property type="entry name" value="HprK N-terminal domain-like"/>
    <property type="match status" value="1"/>
</dbReference>
<sequence>MGTGPLRLRVLLTGSAGSGKTALCVGLVQALRKRGLQAGYVKPVANVATFSDSRDPDVSLMQAVLGAELVGDVRITLGPNYLTRYRPDRSHLSQVVAEVERLSGQVDVLFVESPTSPQAGAALGIDSFELARALSASALMVDHVRDDLEFDVMVVRNQHMRCRGVSIGGNVFNNVPLAAWEKSLSVYKPLLEGMGFPVIGVVPQRMEITAPTAGEIKEYLDAELLAGQKGLSRPIEDIVVGAMSFESALRYLRRATNKAVVTGGDRSDLALAALETSTSVIILTGGLFPNVEVLEQAEQKGVPVLLVPGDTYSTVDRLGRISRRLAPEDEESIRVARDLVASHVDVDAFLTRLQGQAPAPQG</sequence>
<dbReference type="EMBL" id="CP141615">
    <property type="protein sequence ID" value="WRP16968.1"/>
    <property type="molecule type" value="Genomic_DNA"/>
</dbReference>
<dbReference type="Pfam" id="PF07085">
    <property type="entry name" value="DRTGG"/>
    <property type="match status" value="1"/>
</dbReference>
<protein>
    <submittedName>
        <fullName evidence="2">DRTGG domain-containing protein</fullName>
    </submittedName>
</protein>
<dbReference type="PANTHER" id="PTHR43356:SF2">
    <property type="entry name" value="PHOSPHATE ACETYLTRANSFERASE"/>
    <property type="match status" value="1"/>
</dbReference>
<reference evidence="2 3" key="1">
    <citation type="journal article" date="2024" name="Front. Microbiol.">
        <title>Novel thermophilic genera Geochorda gen. nov. and Carboxydochorda gen. nov. from the deep terrestrial subsurface reveal the ecophysiological diversity in the class Limnochordia.</title>
        <authorList>
            <person name="Karnachuk O.V."/>
            <person name="Lukina A.P."/>
            <person name="Avakyan M.R."/>
            <person name="Kadnikov V.V."/>
            <person name="Begmatov S."/>
            <person name="Beletsky A.V."/>
            <person name="Vlasova K.G."/>
            <person name="Novikov A.A."/>
            <person name="Shcherbakova V.A."/>
            <person name="Mardanov A.V."/>
            <person name="Ravin N.V."/>
        </authorList>
    </citation>
    <scope>NUCLEOTIDE SEQUENCE [LARGE SCALE GENOMIC DNA]</scope>
    <source>
        <strain evidence="2 3">L945</strain>
    </source>
</reference>
<dbReference type="PANTHER" id="PTHR43356">
    <property type="entry name" value="PHOSPHATE ACETYLTRANSFERASE"/>
    <property type="match status" value="1"/>
</dbReference>
<dbReference type="InterPro" id="IPR027417">
    <property type="entry name" value="P-loop_NTPase"/>
</dbReference>
<organism evidence="2 3">
    <name type="scientific">Carboxydichorda subterranea</name>
    <dbReference type="NCBI Taxonomy" id="3109565"/>
    <lineage>
        <taxon>Bacteria</taxon>
        <taxon>Bacillati</taxon>
        <taxon>Bacillota</taxon>
        <taxon>Limnochordia</taxon>
        <taxon>Limnochordales</taxon>
        <taxon>Geochordaceae</taxon>
        <taxon>Carboxydichorda</taxon>
    </lineage>
</organism>
<keyword evidence="3" id="KW-1185">Reference proteome</keyword>
<gene>
    <name evidence="2" type="ORF">U7230_12880</name>
</gene>
<dbReference type="InterPro" id="IPR050500">
    <property type="entry name" value="Phos_Acetyltrans/Butyryltrans"/>
</dbReference>
<dbReference type="Gene3D" id="3.40.1390.20">
    <property type="entry name" value="HprK N-terminal domain-like"/>
    <property type="match status" value="1"/>
</dbReference>
<evidence type="ECO:0000313" key="2">
    <source>
        <dbReference type="EMBL" id="WRP16968.1"/>
    </source>
</evidence>
<dbReference type="RefSeq" id="WP_324716240.1">
    <property type="nucleotide sequence ID" value="NZ_CP141615.1"/>
</dbReference>